<keyword evidence="8" id="KW-1185">Reference proteome</keyword>
<dbReference type="InterPro" id="IPR007197">
    <property type="entry name" value="rSAM"/>
</dbReference>
<evidence type="ECO:0000256" key="2">
    <source>
        <dbReference type="ARBA" id="ARBA00022691"/>
    </source>
</evidence>
<evidence type="ECO:0000256" key="5">
    <source>
        <dbReference type="ARBA" id="ARBA00023014"/>
    </source>
</evidence>
<dbReference type="InterPro" id="IPR013785">
    <property type="entry name" value="Aldolase_TIM"/>
</dbReference>
<dbReference type="NCBIfam" id="TIGR03978">
    <property type="entry name" value="rSAM_paired_1"/>
    <property type="match status" value="1"/>
</dbReference>
<keyword evidence="3" id="KW-0479">Metal-binding</keyword>
<evidence type="ECO:0000256" key="1">
    <source>
        <dbReference type="ARBA" id="ARBA00001966"/>
    </source>
</evidence>
<keyword evidence="4" id="KW-0408">Iron</keyword>
<evidence type="ECO:0000256" key="3">
    <source>
        <dbReference type="ARBA" id="ARBA00022723"/>
    </source>
</evidence>
<keyword evidence="2" id="KW-0949">S-adenosyl-L-methionine</keyword>
<dbReference type="CDD" id="cd01335">
    <property type="entry name" value="Radical_SAM"/>
    <property type="match status" value="1"/>
</dbReference>
<dbReference type="PANTHER" id="PTHR43273">
    <property type="entry name" value="ANAEROBIC SULFATASE-MATURATING ENZYME HOMOLOG ASLB-RELATED"/>
    <property type="match status" value="1"/>
</dbReference>
<evidence type="ECO:0000313" key="8">
    <source>
        <dbReference type="Proteomes" id="UP001379533"/>
    </source>
</evidence>
<evidence type="ECO:0000313" key="7">
    <source>
        <dbReference type="EMBL" id="WXA91408.1"/>
    </source>
</evidence>
<comment type="cofactor">
    <cofactor evidence="1">
        <name>[4Fe-4S] cluster</name>
        <dbReference type="ChEBI" id="CHEBI:49883"/>
    </cofactor>
</comment>
<gene>
    <name evidence="7" type="primary">hxsB</name>
    <name evidence="7" type="ORF">LZC95_33745</name>
</gene>
<reference evidence="7 8" key="1">
    <citation type="submission" date="2021-12" db="EMBL/GenBank/DDBJ databases">
        <title>Discovery of the Pendulisporaceae a myxobacterial family with distinct sporulation behavior and unique specialized metabolism.</title>
        <authorList>
            <person name="Garcia R."/>
            <person name="Popoff A."/>
            <person name="Bader C.D."/>
            <person name="Loehr J."/>
            <person name="Walesch S."/>
            <person name="Walt C."/>
            <person name="Boldt J."/>
            <person name="Bunk B."/>
            <person name="Haeckl F.J.F.P.J."/>
            <person name="Gunesch A.P."/>
            <person name="Birkelbach J."/>
            <person name="Nuebel U."/>
            <person name="Pietschmann T."/>
            <person name="Bach T."/>
            <person name="Mueller R."/>
        </authorList>
    </citation>
    <scope>NUCLEOTIDE SEQUENCE [LARGE SCALE GENOMIC DNA]</scope>
    <source>
        <strain evidence="7 8">MSr12523</strain>
    </source>
</reference>
<dbReference type="InterPro" id="IPR006638">
    <property type="entry name" value="Elp3/MiaA/NifB-like_rSAM"/>
</dbReference>
<dbReference type="EMBL" id="CP089982">
    <property type="protein sequence ID" value="WXA91408.1"/>
    <property type="molecule type" value="Genomic_DNA"/>
</dbReference>
<organism evidence="7 8">
    <name type="scientific">Pendulispora brunnea</name>
    <dbReference type="NCBI Taxonomy" id="2905690"/>
    <lineage>
        <taxon>Bacteria</taxon>
        <taxon>Pseudomonadati</taxon>
        <taxon>Myxococcota</taxon>
        <taxon>Myxococcia</taxon>
        <taxon>Myxococcales</taxon>
        <taxon>Sorangiineae</taxon>
        <taxon>Pendulisporaceae</taxon>
        <taxon>Pendulispora</taxon>
    </lineage>
</organism>
<proteinExistence type="predicted"/>
<dbReference type="SFLD" id="SFLDG01384">
    <property type="entry name" value="thioether_bond_formation_requi"/>
    <property type="match status" value="1"/>
</dbReference>
<sequence length="446" mass="50115">MAEYVVLSRNELAAFARRQLPPSSEVYRALKVRHFLFDADSECALDLLALKYRTRAAAIAEFTGLHIFVVTLRCDHSCHYCQVSRQTENKHAFDMRREHADRALELTFRSPARCIKIEFQGGEPLLNFDIVRYVVERATALNAEHRRDLQFVIASNLAKLTDDILAFCKAHHILFSTSLDGPADLHDAHRHVRDGSSHARTLEGIGRVRAALGHEAVSALMTTTPKSLDRVDEIIDEYVRQGFRSVFLRSLSPYGFAVRTSLVRRYNVEDWLAFYRRGLSHILALNLRGTELREDYTSVILRKLFSPQGSSYVDLQSPAGIGIGAIVYNYDGSVFASDEGRMLAEMGDFTFKLGHLDSDAYEALLTDEVLVGTLHDTLLESSPMCSDCAFLPYCGSDPVFHKATLGDVVGHKAFSAFCAKQMGVVRHVVSLLEDDPEARRILLEWV</sequence>
<dbReference type="Pfam" id="PF04055">
    <property type="entry name" value="Radical_SAM"/>
    <property type="match status" value="1"/>
</dbReference>
<dbReference type="InterPro" id="IPR024023">
    <property type="entry name" value="rSAM_paired_HxsB"/>
</dbReference>
<accession>A0ABZ2JY36</accession>
<dbReference type="SFLD" id="SFLDG01386">
    <property type="entry name" value="main_SPASM_domain-containing"/>
    <property type="match status" value="1"/>
</dbReference>
<dbReference type="SUPFAM" id="SSF102114">
    <property type="entry name" value="Radical SAM enzymes"/>
    <property type="match status" value="1"/>
</dbReference>
<evidence type="ECO:0000259" key="6">
    <source>
        <dbReference type="SMART" id="SM00729"/>
    </source>
</evidence>
<dbReference type="InterPro" id="IPR023867">
    <property type="entry name" value="Sulphatase_maturase_rSAM"/>
</dbReference>
<evidence type="ECO:0000256" key="4">
    <source>
        <dbReference type="ARBA" id="ARBA00023004"/>
    </source>
</evidence>
<keyword evidence="5" id="KW-0411">Iron-sulfur</keyword>
<dbReference type="Gene3D" id="3.20.20.70">
    <property type="entry name" value="Aldolase class I"/>
    <property type="match status" value="1"/>
</dbReference>
<feature type="domain" description="Elp3/MiaA/NifB-like radical SAM core" evidence="6">
    <location>
        <begin position="64"/>
        <end position="280"/>
    </location>
</feature>
<dbReference type="Proteomes" id="UP001379533">
    <property type="component" value="Chromosome"/>
</dbReference>
<dbReference type="SMART" id="SM00729">
    <property type="entry name" value="Elp3"/>
    <property type="match status" value="1"/>
</dbReference>
<dbReference type="InterPro" id="IPR058240">
    <property type="entry name" value="rSAM_sf"/>
</dbReference>
<name>A0ABZ2JY36_9BACT</name>
<dbReference type="SFLD" id="SFLDS00029">
    <property type="entry name" value="Radical_SAM"/>
    <property type="match status" value="1"/>
</dbReference>
<dbReference type="PANTHER" id="PTHR43273:SF8">
    <property type="entry name" value="RADICAL SAM DOMAIN PROTEIN"/>
    <property type="match status" value="1"/>
</dbReference>
<protein>
    <submittedName>
        <fullName evidence="7">His-Xaa-Ser system radical SAM maturase HxsB</fullName>
    </submittedName>
</protein>
<dbReference type="SFLD" id="SFLDG01067">
    <property type="entry name" value="SPASM/twitch_domain_containing"/>
    <property type="match status" value="1"/>
</dbReference>